<dbReference type="InterPro" id="IPR005243">
    <property type="entry name" value="THIRX-like_proc"/>
</dbReference>
<dbReference type="InterPro" id="IPR036249">
    <property type="entry name" value="Thioredoxin-like_sf"/>
</dbReference>
<sequence>MKEVKVLGPGCANCKRAYNLIEEVAKAKGVQVQLEKVEDVAAIAGYGVMATPGVVIDGKVIHMGGVPARSVVEKWFS</sequence>
<feature type="active site" description="Nucleophile" evidence="1">
    <location>
        <position position="14"/>
    </location>
</feature>
<dbReference type="Gene3D" id="3.40.30.10">
    <property type="entry name" value="Glutaredoxin"/>
    <property type="match status" value="1"/>
</dbReference>
<keyword evidence="2" id="KW-1015">Disulfide bond</keyword>
<evidence type="ECO:0000313" key="4">
    <source>
        <dbReference type="EMBL" id="AHE99663.1"/>
    </source>
</evidence>
<feature type="active site" description="Nucleophile" evidence="1">
    <location>
        <position position="11"/>
    </location>
</feature>
<dbReference type="InterPro" id="IPR012336">
    <property type="entry name" value="Thioredoxin-like_fold"/>
</dbReference>
<evidence type="ECO:0000313" key="5">
    <source>
        <dbReference type="Proteomes" id="UP000005289"/>
    </source>
</evidence>
<dbReference type="OrthoDB" id="9800630at2"/>
<dbReference type="PIRSF" id="PIRSF037031">
    <property type="entry name" value="Redox_disulphide_2"/>
    <property type="match status" value="1"/>
</dbReference>
<evidence type="ECO:0000256" key="1">
    <source>
        <dbReference type="PIRSR" id="PIRSR037031-50"/>
    </source>
</evidence>
<organism evidence="4 5">
    <name type="scientific">Thioalkalivibrio paradoxus ARh 1</name>
    <dbReference type="NCBI Taxonomy" id="713585"/>
    <lineage>
        <taxon>Bacteria</taxon>
        <taxon>Pseudomonadati</taxon>
        <taxon>Pseudomonadota</taxon>
        <taxon>Gammaproteobacteria</taxon>
        <taxon>Chromatiales</taxon>
        <taxon>Ectothiorhodospiraceae</taxon>
        <taxon>Thioalkalivibrio</taxon>
    </lineage>
</organism>
<gene>
    <name evidence="4" type="ORF">THITH_16710</name>
</gene>
<feature type="disulfide bond" description="Redox-active" evidence="2">
    <location>
        <begin position="11"/>
        <end position="14"/>
    </location>
</feature>
<proteinExistence type="predicted"/>
<reference evidence="4 5" key="1">
    <citation type="submission" date="2013-12" db="EMBL/GenBank/DDBJ databases">
        <authorList>
            <consortium name="DOE Joint Genome Institute"/>
            <person name="Muyzer G."/>
            <person name="Huntemann M."/>
            <person name="Han J."/>
            <person name="Chen A."/>
            <person name="Kyrpides N."/>
            <person name="Mavromatis K."/>
            <person name="Markowitz V."/>
            <person name="Palaniappan K."/>
            <person name="Ivanova N."/>
            <person name="Schaumberg A."/>
            <person name="Pati A."/>
            <person name="Liolios K."/>
            <person name="Nordberg H.P."/>
            <person name="Cantor M.N."/>
            <person name="Hua S.X."/>
            <person name="Woyke T."/>
        </authorList>
    </citation>
    <scope>NUCLEOTIDE SEQUENCE [LARGE SCALE GENOMIC DNA]</scope>
    <source>
        <strain evidence="4 5">ARh 1</strain>
    </source>
</reference>
<protein>
    <submittedName>
        <fullName evidence="4">Glutaredoxin</fullName>
    </submittedName>
</protein>
<dbReference type="RefSeq" id="WP_006746749.1">
    <property type="nucleotide sequence ID" value="NZ_CP007029.1"/>
</dbReference>
<dbReference type="PANTHER" id="PTHR36450:SF1">
    <property type="entry name" value="THIOREDOXIN"/>
    <property type="match status" value="1"/>
</dbReference>
<dbReference type="Proteomes" id="UP000005289">
    <property type="component" value="Chromosome"/>
</dbReference>
<name>W0DRS9_9GAMM</name>
<dbReference type="EMBL" id="CP007029">
    <property type="protein sequence ID" value="AHE99663.1"/>
    <property type="molecule type" value="Genomic_DNA"/>
</dbReference>
<dbReference type="Pfam" id="PF13192">
    <property type="entry name" value="Thioredoxin_3"/>
    <property type="match status" value="1"/>
</dbReference>
<dbReference type="AlphaFoldDB" id="W0DRS9"/>
<evidence type="ECO:0000259" key="3">
    <source>
        <dbReference type="Pfam" id="PF13192"/>
    </source>
</evidence>
<dbReference type="SUPFAM" id="SSF52833">
    <property type="entry name" value="Thioredoxin-like"/>
    <property type="match status" value="1"/>
</dbReference>
<dbReference type="KEGG" id="tti:THITH_16710"/>
<keyword evidence="5" id="KW-1185">Reference proteome</keyword>
<dbReference type="NCBIfam" id="TIGR00412">
    <property type="entry name" value="redox_disulf_2"/>
    <property type="match status" value="1"/>
</dbReference>
<dbReference type="HOGENOM" id="CLU_090389_18_1_6"/>
<evidence type="ECO:0000256" key="2">
    <source>
        <dbReference type="PIRSR" id="PIRSR037031-51"/>
    </source>
</evidence>
<keyword evidence="2" id="KW-0676">Redox-active center</keyword>
<feature type="domain" description="Thioredoxin-like fold" evidence="3">
    <location>
        <begin position="3"/>
        <end position="76"/>
    </location>
</feature>
<dbReference type="STRING" id="713585.THITH_16710"/>
<accession>W0DRS9</accession>
<dbReference type="PANTHER" id="PTHR36450">
    <property type="entry name" value="THIOREDOXIN"/>
    <property type="match status" value="1"/>
</dbReference>